<dbReference type="Pfam" id="PF22486">
    <property type="entry name" value="MATH_2"/>
    <property type="match status" value="1"/>
</dbReference>
<evidence type="ECO:0000259" key="1">
    <source>
        <dbReference type="Pfam" id="PF22486"/>
    </source>
</evidence>
<evidence type="ECO:0000313" key="3">
    <source>
        <dbReference type="Proteomes" id="UP000095767"/>
    </source>
</evidence>
<accession>A0A1E5WML1</accession>
<dbReference type="Gene3D" id="2.60.210.10">
    <property type="entry name" value="Apoptosis, Tumor Necrosis Factor Receptor Associated Protein 2, Chain A"/>
    <property type="match status" value="1"/>
</dbReference>
<dbReference type="InterPro" id="IPR002083">
    <property type="entry name" value="MATH/TRAF_dom"/>
</dbReference>
<reference evidence="2 3" key="1">
    <citation type="submission" date="2016-09" db="EMBL/GenBank/DDBJ databases">
        <title>The draft genome of Dichanthelium oligosanthes: A C3 panicoid grass species.</title>
        <authorList>
            <person name="Studer A.J."/>
            <person name="Schnable J.C."/>
            <person name="Brutnell T.P."/>
        </authorList>
    </citation>
    <scope>NUCLEOTIDE SEQUENCE [LARGE SCALE GENOMIC DNA]</scope>
    <source>
        <strain evidence="3">cv. Kellogg 1175</strain>
        <tissue evidence="2">Leaf</tissue>
    </source>
</reference>
<evidence type="ECO:0000313" key="2">
    <source>
        <dbReference type="EMBL" id="OEL38614.1"/>
    </source>
</evidence>
<dbReference type="InterPro" id="IPR008974">
    <property type="entry name" value="TRAF-like"/>
</dbReference>
<proteinExistence type="predicted"/>
<name>A0A1E5WML1_9POAL</name>
<keyword evidence="3" id="KW-1185">Reference proteome</keyword>
<gene>
    <name evidence="2" type="ORF">BAE44_0000367</name>
</gene>
<sequence>MAGHTTSASVVEKAHGTHRFKIIGYKQNICNLPIRSGRFNIGGYDWKLVYHPRSHNHDELDDDYYIEVGIELLSSARQEVKVTIDLHFINQTTNVPYSAVASDEVIFRVTNEWESTITVIKRSELEKMA</sequence>
<dbReference type="EMBL" id="LWDX02001103">
    <property type="protein sequence ID" value="OEL38614.1"/>
    <property type="molecule type" value="Genomic_DNA"/>
</dbReference>
<dbReference type="CDD" id="cd00121">
    <property type="entry name" value="MATH"/>
    <property type="match status" value="1"/>
</dbReference>
<dbReference type="OrthoDB" id="660757at2759"/>
<dbReference type="Proteomes" id="UP000095767">
    <property type="component" value="Unassembled WGS sequence"/>
</dbReference>
<dbReference type="SUPFAM" id="SSF49599">
    <property type="entry name" value="TRAF domain-like"/>
    <property type="match status" value="1"/>
</dbReference>
<feature type="domain" description="MATH" evidence="1">
    <location>
        <begin position="18"/>
        <end position="127"/>
    </location>
</feature>
<dbReference type="STRING" id="888268.A0A1E5WML1"/>
<protein>
    <recommendedName>
        <fullName evidence="1">MATH domain-containing protein</fullName>
    </recommendedName>
</protein>
<comment type="caution">
    <text evidence="2">The sequence shown here is derived from an EMBL/GenBank/DDBJ whole genome shotgun (WGS) entry which is preliminary data.</text>
</comment>
<dbReference type="AlphaFoldDB" id="A0A1E5WML1"/>
<organism evidence="2 3">
    <name type="scientific">Dichanthelium oligosanthes</name>
    <dbReference type="NCBI Taxonomy" id="888268"/>
    <lineage>
        <taxon>Eukaryota</taxon>
        <taxon>Viridiplantae</taxon>
        <taxon>Streptophyta</taxon>
        <taxon>Embryophyta</taxon>
        <taxon>Tracheophyta</taxon>
        <taxon>Spermatophyta</taxon>
        <taxon>Magnoliopsida</taxon>
        <taxon>Liliopsida</taxon>
        <taxon>Poales</taxon>
        <taxon>Poaceae</taxon>
        <taxon>PACMAD clade</taxon>
        <taxon>Panicoideae</taxon>
        <taxon>Panicodae</taxon>
        <taxon>Paniceae</taxon>
        <taxon>Dichantheliinae</taxon>
        <taxon>Dichanthelium</taxon>
    </lineage>
</organism>